<organism evidence="4 5">
    <name type="scientific">Rotaria sordida</name>
    <dbReference type="NCBI Taxonomy" id="392033"/>
    <lineage>
        <taxon>Eukaryota</taxon>
        <taxon>Metazoa</taxon>
        <taxon>Spiralia</taxon>
        <taxon>Gnathifera</taxon>
        <taxon>Rotifera</taxon>
        <taxon>Eurotatoria</taxon>
        <taxon>Bdelloidea</taxon>
        <taxon>Philodinida</taxon>
        <taxon>Philodinidae</taxon>
        <taxon>Rotaria</taxon>
    </lineage>
</organism>
<keyword evidence="5" id="KW-1185">Reference proteome</keyword>
<proteinExistence type="inferred from homology"/>
<evidence type="ECO:0000256" key="2">
    <source>
        <dbReference type="ARBA" id="ARBA00022679"/>
    </source>
</evidence>
<keyword evidence="3" id="KW-0812">Transmembrane</keyword>
<feature type="transmembrane region" description="Helical" evidence="3">
    <location>
        <begin position="7"/>
        <end position="28"/>
    </location>
</feature>
<evidence type="ECO:0000256" key="3">
    <source>
        <dbReference type="SAM" id="Phobius"/>
    </source>
</evidence>
<dbReference type="GO" id="GO:0016020">
    <property type="term" value="C:membrane"/>
    <property type="evidence" value="ECO:0007669"/>
    <property type="project" value="InterPro"/>
</dbReference>
<evidence type="ECO:0000256" key="1">
    <source>
        <dbReference type="ARBA" id="ARBA00007677"/>
    </source>
</evidence>
<dbReference type="InterPro" id="IPR002685">
    <property type="entry name" value="Glyco_trans_15"/>
</dbReference>
<protein>
    <submittedName>
        <fullName evidence="4">Uncharacterized protein</fullName>
    </submittedName>
</protein>
<sequence length="354" mass="42928">MKRKTWKYFLFICFIGFIFYFLLSLPSIKSLNNAYQNQSFRAAIVTLTRGDPIRLLNMLHSIEYFFPQSIDKYPVIIFYDSHDNEIQSSTIDYIKSCVKLRLIFENIVLFTLMRNPIQTINIIKREIPTIYQRSIGYRFMCQFWSHTVFHHPLIKNNYDYIMRLDDDSYFLEPFDYDLFEYAYKNKLDYIYRALAWDIPMSGPDYLLPRYLRTYHNNCKSYCFPFQSYDSIYNNFFLTRVQFWYQKQIEQFLNNLLLNDSILINSLGDGNIHAVILALASDTNRTHRIHFAYAHNIHIYRKLNKNFDVQHNYQNWFQILKNNSKNACQQLVIIEPYTKQLKYIHIRQEDEMDKF</sequence>
<dbReference type="PANTHER" id="PTHR31121:SF6">
    <property type="entry name" value="ALPHA-1,2 MANNOSYLTRANSFERASE KTR1"/>
    <property type="match status" value="1"/>
</dbReference>
<keyword evidence="3" id="KW-1133">Transmembrane helix</keyword>
<dbReference type="EMBL" id="CAJNOL010000274">
    <property type="protein sequence ID" value="CAF0977755.1"/>
    <property type="molecule type" value="Genomic_DNA"/>
</dbReference>
<dbReference type="InterPro" id="IPR029044">
    <property type="entry name" value="Nucleotide-diphossugar_trans"/>
</dbReference>
<dbReference type="GO" id="GO:0000026">
    <property type="term" value="F:alpha-1,2-mannosyltransferase activity"/>
    <property type="evidence" value="ECO:0007669"/>
    <property type="project" value="TreeGrafter"/>
</dbReference>
<dbReference type="AlphaFoldDB" id="A0A814F3W3"/>
<evidence type="ECO:0000313" key="5">
    <source>
        <dbReference type="Proteomes" id="UP000663870"/>
    </source>
</evidence>
<dbReference type="Gene3D" id="3.90.550.10">
    <property type="entry name" value="Spore Coat Polysaccharide Biosynthesis Protein SpsA, Chain A"/>
    <property type="match status" value="1"/>
</dbReference>
<dbReference type="GO" id="GO:0006487">
    <property type="term" value="P:protein N-linked glycosylation"/>
    <property type="evidence" value="ECO:0007669"/>
    <property type="project" value="TreeGrafter"/>
</dbReference>
<dbReference type="GO" id="GO:0005794">
    <property type="term" value="C:Golgi apparatus"/>
    <property type="evidence" value="ECO:0007669"/>
    <property type="project" value="TreeGrafter"/>
</dbReference>
<gene>
    <name evidence="4" type="ORF">JXQ802_LOCUS13016</name>
</gene>
<name>A0A814F3W3_9BILA</name>
<accession>A0A814F3W3</accession>
<evidence type="ECO:0000313" key="4">
    <source>
        <dbReference type="EMBL" id="CAF0977755.1"/>
    </source>
</evidence>
<reference evidence="4" key="1">
    <citation type="submission" date="2021-02" db="EMBL/GenBank/DDBJ databases">
        <authorList>
            <person name="Nowell W R."/>
        </authorList>
    </citation>
    <scope>NUCLEOTIDE SEQUENCE</scope>
</reference>
<dbReference type="GO" id="GO:0000032">
    <property type="term" value="P:cell wall mannoprotein biosynthetic process"/>
    <property type="evidence" value="ECO:0007669"/>
    <property type="project" value="TreeGrafter"/>
</dbReference>
<dbReference type="SUPFAM" id="SSF53448">
    <property type="entry name" value="Nucleotide-diphospho-sugar transferases"/>
    <property type="match status" value="1"/>
</dbReference>
<keyword evidence="3" id="KW-0472">Membrane</keyword>
<comment type="caution">
    <text evidence="4">The sequence shown here is derived from an EMBL/GenBank/DDBJ whole genome shotgun (WGS) entry which is preliminary data.</text>
</comment>
<comment type="similarity">
    <text evidence="1">Belongs to the glycosyltransferase 15 family.</text>
</comment>
<dbReference type="PANTHER" id="PTHR31121">
    <property type="entry name" value="ALPHA-1,2 MANNOSYLTRANSFERASE KTR1"/>
    <property type="match status" value="1"/>
</dbReference>
<keyword evidence="2" id="KW-0808">Transferase</keyword>
<dbReference type="Proteomes" id="UP000663870">
    <property type="component" value="Unassembled WGS sequence"/>
</dbReference>